<sequence>MTKKRRPSRRDKDCGNSKEQIHGPPRKRIKSHCPPSLQIIQIRMPVEGTRIEEVDGKTVIAFQQELSKPRGTTVSEESSGDSQSREHFHHYLYGTVPRKNGSCVH</sequence>
<dbReference type="EMBL" id="JAFNEN010000367">
    <property type="protein sequence ID" value="KAG8184657.1"/>
    <property type="molecule type" value="Genomic_DNA"/>
</dbReference>
<name>A0AAV6UJU5_9ARAC</name>
<feature type="region of interest" description="Disordered" evidence="1">
    <location>
        <begin position="1"/>
        <end position="33"/>
    </location>
</feature>
<gene>
    <name evidence="2" type="ORF">JTE90_022705</name>
</gene>
<evidence type="ECO:0000313" key="2">
    <source>
        <dbReference type="EMBL" id="KAG8184657.1"/>
    </source>
</evidence>
<keyword evidence="3" id="KW-1185">Reference proteome</keyword>
<comment type="caution">
    <text evidence="2">The sequence shown here is derived from an EMBL/GenBank/DDBJ whole genome shotgun (WGS) entry which is preliminary data.</text>
</comment>
<proteinExistence type="predicted"/>
<accession>A0AAV6UJU5</accession>
<feature type="compositionally biased region" description="Polar residues" evidence="1">
    <location>
        <begin position="67"/>
        <end position="82"/>
    </location>
</feature>
<dbReference type="Proteomes" id="UP000827092">
    <property type="component" value="Unassembled WGS sequence"/>
</dbReference>
<feature type="region of interest" description="Disordered" evidence="1">
    <location>
        <begin position="67"/>
        <end position="86"/>
    </location>
</feature>
<dbReference type="AlphaFoldDB" id="A0AAV6UJU5"/>
<evidence type="ECO:0000313" key="3">
    <source>
        <dbReference type="Proteomes" id="UP000827092"/>
    </source>
</evidence>
<organism evidence="2 3">
    <name type="scientific">Oedothorax gibbosus</name>
    <dbReference type="NCBI Taxonomy" id="931172"/>
    <lineage>
        <taxon>Eukaryota</taxon>
        <taxon>Metazoa</taxon>
        <taxon>Ecdysozoa</taxon>
        <taxon>Arthropoda</taxon>
        <taxon>Chelicerata</taxon>
        <taxon>Arachnida</taxon>
        <taxon>Araneae</taxon>
        <taxon>Araneomorphae</taxon>
        <taxon>Entelegynae</taxon>
        <taxon>Araneoidea</taxon>
        <taxon>Linyphiidae</taxon>
        <taxon>Erigoninae</taxon>
        <taxon>Oedothorax</taxon>
    </lineage>
</organism>
<protein>
    <submittedName>
        <fullName evidence="2">Uncharacterized protein</fullName>
    </submittedName>
</protein>
<evidence type="ECO:0000256" key="1">
    <source>
        <dbReference type="SAM" id="MobiDB-lite"/>
    </source>
</evidence>
<feature type="compositionally biased region" description="Basic and acidic residues" evidence="1">
    <location>
        <begin position="10"/>
        <end position="21"/>
    </location>
</feature>
<reference evidence="2 3" key="1">
    <citation type="journal article" date="2022" name="Nat. Ecol. Evol.">
        <title>A masculinizing supergene underlies an exaggerated male reproductive morph in a spider.</title>
        <authorList>
            <person name="Hendrickx F."/>
            <person name="De Corte Z."/>
            <person name="Sonet G."/>
            <person name="Van Belleghem S.M."/>
            <person name="Kostlbacher S."/>
            <person name="Vangestel C."/>
        </authorList>
    </citation>
    <scope>NUCLEOTIDE SEQUENCE [LARGE SCALE GENOMIC DNA]</scope>
    <source>
        <strain evidence="2">W744_W776</strain>
    </source>
</reference>